<keyword evidence="7" id="KW-0378">Hydrolase</keyword>
<feature type="chain" id="PRO_5039130379" description="mannan endo-1,4-beta-mannosidase" evidence="9">
    <location>
        <begin position="23"/>
        <end position="395"/>
    </location>
</feature>
<dbReference type="InterPro" id="IPR001547">
    <property type="entry name" value="Glyco_hydro_5"/>
</dbReference>
<accession>A0A9D4WB41</accession>
<protein>
    <recommendedName>
        <fullName evidence="4">mannan endo-1,4-beta-mannosidase</fullName>
        <ecNumber evidence="4">3.2.1.78</ecNumber>
    </recommendedName>
</protein>
<dbReference type="FunFam" id="3.20.20.80:FF:000012">
    <property type="entry name" value="Mannan endo-1,4-beta-mannosidase 6"/>
    <property type="match status" value="1"/>
</dbReference>
<keyword evidence="8" id="KW-0326">Glycosidase</keyword>
<evidence type="ECO:0000256" key="4">
    <source>
        <dbReference type="ARBA" id="ARBA00012706"/>
    </source>
</evidence>
<gene>
    <name evidence="11" type="ORF">KIW84_064265</name>
</gene>
<evidence type="ECO:0000313" key="11">
    <source>
        <dbReference type="EMBL" id="KAI5398816.1"/>
    </source>
</evidence>
<feature type="signal peptide" evidence="9">
    <location>
        <begin position="1"/>
        <end position="22"/>
    </location>
</feature>
<dbReference type="SUPFAM" id="SSF51445">
    <property type="entry name" value="(Trans)glycosidases"/>
    <property type="match status" value="1"/>
</dbReference>
<proteinExistence type="inferred from homology"/>
<comment type="similarity">
    <text evidence="3">Belongs to the glycosyl hydrolase 5 (cellulase A) family.</text>
</comment>
<organism evidence="11 12">
    <name type="scientific">Pisum sativum</name>
    <name type="common">Garden pea</name>
    <name type="synonym">Lathyrus oleraceus</name>
    <dbReference type="NCBI Taxonomy" id="3888"/>
    <lineage>
        <taxon>Eukaryota</taxon>
        <taxon>Viridiplantae</taxon>
        <taxon>Streptophyta</taxon>
        <taxon>Embryophyta</taxon>
        <taxon>Tracheophyta</taxon>
        <taxon>Spermatophyta</taxon>
        <taxon>Magnoliopsida</taxon>
        <taxon>eudicotyledons</taxon>
        <taxon>Gunneridae</taxon>
        <taxon>Pentapetalae</taxon>
        <taxon>rosids</taxon>
        <taxon>fabids</taxon>
        <taxon>Fabales</taxon>
        <taxon>Fabaceae</taxon>
        <taxon>Papilionoideae</taxon>
        <taxon>50 kb inversion clade</taxon>
        <taxon>NPAAA clade</taxon>
        <taxon>Hologalegina</taxon>
        <taxon>IRL clade</taxon>
        <taxon>Fabeae</taxon>
        <taxon>Lathyrus</taxon>
    </lineage>
</organism>
<evidence type="ECO:0000256" key="8">
    <source>
        <dbReference type="ARBA" id="ARBA00023295"/>
    </source>
</evidence>
<feature type="domain" description="Glycoside hydrolase family 5" evidence="10">
    <location>
        <begin position="30"/>
        <end position="356"/>
    </location>
</feature>
<evidence type="ECO:0000313" key="12">
    <source>
        <dbReference type="Proteomes" id="UP001058974"/>
    </source>
</evidence>
<sequence length="395" mass="44916">MGYQIFVFTSFLVSFIVQHGNCHRAHVDESFVQRKGTHFVLNGKPYYVNGFNAYWLMIMASDPSTKSNVTSAFEQASKHGLNLGRSFAFNEGDFRPLQTSPGSYNENVFKGLDFVISEARKFGVKLILGFVNNWKALGGRSKYVQWAREKGEKVINEDDFFTHPVVKQYYKNHIKTVLTRKNTINGLLYKDDPTIFSWELINEPRINETGKSIQNWVSEMASYVKSIDSNHLLEIGLEGLYGESKQKLNPYSLLIGTDFISNNRIPEIDFSTIHVYHEYWLQSPNQSAAIEKWIEGHIEDSNKILQKPIIVAEFGKSSKSPGYSIKARDDYYKEIYSIIYASATRGGSCAGAMFWQLLTQGMDSYGDGFEVILENSPSIGEIIKQQSTKMSNIKL</sequence>
<keyword evidence="12" id="KW-1185">Reference proteome</keyword>
<dbReference type="InterPro" id="IPR045053">
    <property type="entry name" value="MAN-like"/>
</dbReference>
<name>A0A9D4WB41_PEA</name>
<evidence type="ECO:0000256" key="2">
    <source>
        <dbReference type="ARBA" id="ARBA00004613"/>
    </source>
</evidence>
<dbReference type="Gramene" id="PSAT_LOCUS27405_t1">
    <property type="protein sequence ID" value="CAL5208749.1"/>
    <property type="gene ID" value="PSAT_LOCUS27405"/>
</dbReference>
<dbReference type="Gramene" id="Psat06G0426500-T1">
    <property type="protein sequence ID" value="KAI5398816.1"/>
    <property type="gene ID" value="KIW84_064265"/>
</dbReference>
<evidence type="ECO:0000256" key="9">
    <source>
        <dbReference type="SAM" id="SignalP"/>
    </source>
</evidence>
<dbReference type="EMBL" id="JAMSHJ010000006">
    <property type="protein sequence ID" value="KAI5398816.1"/>
    <property type="molecule type" value="Genomic_DNA"/>
</dbReference>
<reference evidence="11 12" key="1">
    <citation type="journal article" date="2022" name="Nat. Genet.">
        <title>Improved pea reference genome and pan-genome highlight genomic features and evolutionary characteristics.</title>
        <authorList>
            <person name="Yang T."/>
            <person name="Liu R."/>
            <person name="Luo Y."/>
            <person name="Hu S."/>
            <person name="Wang D."/>
            <person name="Wang C."/>
            <person name="Pandey M.K."/>
            <person name="Ge S."/>
            <person name="Xu Q."/>
            <person name="Li N."/>
            <person name="Li G."/>
            <person name="Huang Y."/>
            <person name="Saxena R.K."/>
            <person name="Ji Y."/>
            <person name="Li M."/>
            <person name="Yan X."/>
            <person name="He Y."/>
            <person name="Liu Y."/>
            <person name="Wang X."/>
            <person name="Xiang C."/>
            <person name="Varshney R.K."/>
            <person name="Ding H."/>
            <person name="Gao S."/>
            <person name="Zong X."/>
        </authorList>
    </citation>
    <scope>NUCLEOTIDE SEQUENCE [LARGE SCALE GENOMIC DNA]</scope>
    <source>
        <strain evidence="11 12">cv. Zhongwan 6</strain>
    </source>
</reference>
<evidence type="ECO:0000256" key="7">
    <source>
        <dbReference type="ARBA" id="ARBA00022801"/>
    </source>
</evidence>
<dbReference type="GO" id="GO:0005576">
    <property type="term" value="C:extracellular region"/>
    <property type="evidence" value="ECO:0007669"/>
    <property type="project" value="UniProtKB-SubCell"/>
</dbReference>
<keyword evidence="6 9" id="KW-0732">Signal</keyword>
<evidence type="ECO:0000256" key="1">
    <source>
        <dbReference type="ARBA" id="ARBA00001678"/>
    </source>
</evidence>
<dbReference type="Proteomes" id="UP001058974">
    <property type="component" value="Chromosome 6"/>
</dbReference>
<dbReference type="AlphaFoldDB" id="A0A9D4WB41"/>
<dbReference type="OrthoDB" id="406631at2759"/>
<evidence type="ECO:0000259" key="10">
    <source>
        <dbReference type="Pfam" id="PF26410"/>
    </source>
</evidence>
<dbReference type="Pfam" id="PF26410">
    <property type="entry name" value="GH5_mannosidase"/>
    <property type="match status" value="1"/>
</dbReference>
<comment type="catalytic activity">
    <reaction evidence="1">
        <text>Random hydrolysis of (1-&gt;4)-beta-D-mannosidic linkages in mannans, galactomannans and glucomannans.</text>
        <dbReference type="EC" id="3.2.1.78"/>
    </reaction>
</comment>
<dbReference type="PANTHER" id="PTHR31451:SF39">
    <property type="entry name" value="MANNAN ENDO-1,4-BETA-MANNOSIDASE 1"/>
    <property type="match status" value="1"/>
</dbReference>
<evidence type="ECO:0000256" key="3">
    <source>
        <dbReference type="ARBA" id="ARBA00005641"/>
    </source>
</evidence>
<dbReference type="GO" id="GO:0000272">
    <property type="term" value="P:polysaccharide catabolic process"/>
    <property type="evidence" value="ECO:0007669"/>
    <property type="project" value="InterPro"/>
</dbReference>
<keyword evidence="5" id="KW-0964">Secreted</keyword>
<dbReference type="Gene3D" id="3.20.20.80">
    <property type="entry name" value="Glycosidases"/>
    <property type="match status" value="1"/>
</dbReference>
<comment type="caution">
    <text evidence="11">The sequence shown here is derived from an EMBL/GenBank/DDBJ whole genome shotgun (WGS) entry which is preliminary data.</text>
</comment>
<comment type="subcellular location">
    <subcellularLocation>
        <location evidence="2">Secreted</location>
    </subcellularLocation>
</comment>
<dbReference type="PANTHER" id="PTHR31451">
    <property type="match status" value="1"/>
</dbReference>
<dbReference type="InterPro" id="IPR017853">
    <property type="entry name" value="GH"/>
</dbReference>
<evidence type="ECO:0000256" key="6">
    <source>
        <dbReference type="ARBA" id="ARBA00022729"/>
    </source>
</evidence>
<dbReference type="EC" id="3.2.1.78" evidence="4"/>
<dbReference type="GO" id="GO:0016985">
    <property type="term" value="F:mannan endo-1,4-beta-mannosidase activity"/>
    <property type="evidence" value="ECO:0007669"/>
    <property type="project" value="UniProtKB-EC"/>
</dbReference>
<evidence type="ECO:0000256" key="5">
    <source>
        <dbReference type="ARBA" id="ARBA00022525"/>
    </source>
</evidence>